<gene>
    <name evidence="3" type="ORF">CC80DRAFT_282411</name>
</gene>
<evidence type="ECO:0000313" key="3">
    <source>
        <dbReference type="EMBL" id="KAF1948962.1"/>
    </source>
</evidence>
<feature type="region of interest" description="Disordered" evidence="1">
    <location>
        <begin position="23"/>
        <end position="51"/>
    </location>
</feature>
<keyword evidence="2" id="KW-0472">Membrane</keyword>
<accession>A0A6A5TBA1</accession>
<proteinExistence type="predicted"/>
<dbReference type="OrthoDB" id="5421784at2759"/>
<feature type="region of interest" description="Disordered" evidence="1">
    <location>
        <begin position="236"/>
        <end position="265"/>
    </location>
</feature>
<dbReference type="EMBL" id="ML977044">
    <property type="protein sequence ID" value="KAF1948962.1"/>
    <property type="molecule type" value="Genomic_DNA"/>
</dbReference>
<feature type="transmembrane region" description="Helical" evidence="2">
    <location>
        <begin position="271"/>
        <end position="293"/>
    </location>
</feature>
<feature type="compositionally biased region" description="Basic and acidic residues" evidence="1">
    <location>
        <begin position="25"/>
        <end position="46"/>
    </location>
</feature>
<keyword evidence="2" id="KW-1133">Transmembrane helix</keyword>
<evidence type="ECO:0000256" key="2">
    <source>
        <dbReference type="SAM" id="Phobius"/>
    </source>
</evidence>
<organism evidence="3 4">
    <name type="scientific">Byssothecium circinans</name>
    <dbReference type="NCBI Taxonomy" id="147558"/>
    <lineage>
        <taxon>Eukaryota</taxon>
        <taxon>Fungi</taxon>
        <taxon>Dikarya</taxon>
        <taxon>Ascomycota</taxon>
        <taxon>Pezizomycotina</taxon>
        <taxon>Dothideomycetes</taxon>
        <taxon>Pleosporomycetidae</taxon>
        <taxon>Pleosporales</taxon>
        <taxon>Massarineae</taxon>
        <taxon>Massarinaceae</taxon>
        <taxon>Byssothecium</taxon>
    </lineage>
</organism>
<feature type="compositionally biased region" description="Pro residues" evidence="1">
    <location>
        <begin position="455"/>
        <end position="466"/>
    </location>
</feature>
<feature type="region of interest" description="Disordered" evidence="1">
    <location>
        <begin position="427"/>
        <end position="488"/>
    </location>
</feature>
<evidence type="ECO:0000313" key="4">
    <source>
        <dbReference type="Proteomes" id="UP000800035"/>
    </source>
</evidence>
<dbReference type="AlphaFoldDB" id="A0A6A5TBA1"/>
<keyword evidence="2" id="KW-0812">Transmembrane</keyword>
<feature type="region of interest" description="Disordered" evidence="1">
    <location>
        <begin position="190"/>
        <end position="223"/>
    </location>
</feature>
<protein>
    <submittedName>
        <fullName evidence="3">Uncharacterized protein</fullName>
    </submittedName>
</protein>
<feature type="region of interest" description="Disordered" evidence="1">
    <location>
        <begin position="368"/>
        <end position="392"/>
    </location>
</feature>
<reference evidence="3" key="1">
    <citation type="journal article" date="2020" name="Stud. Mycol.">
        <title>101 Dothideomycetes genomes: a test case for predicting lifestyles and emergence of pathogens.</title>
        <authorList>
            <person name="Haridas S."/>
            <person name="Albert R."/>
            <person name="Binder M."/>
            <person name="Bloem J."/>
            <person name="Labutti K."/>
            <person name="Salamov A."/>
            <person name="Andreopoulos B."/>
            <person name="Baker S."/>
            <person name="Barry K."/>
            <person name="Bills G."/>
            <person name="Bluhm B."/>
            <person name="Cannon C."/>
            <person name="Castanera R."/>
            <person name="Culley D."/>
            <person name="Daum C."/>
            <person name="Ezra D."/>
            <person name="Gonzalez J."/>
            <person name="Henrissat B."/>
            <person name="Kuo A."/>
            <person name="Liang C."/>
            <person name="Lipzen A."/>
            <person name="Lutzoni F."/>
            <person name="Magnuson J."/>
            <person name="Mondo S."/>
            <person name="Nolan M."/>
            <person name="Ohm R."/>
            <person name="Pangilinan J."/>
            <person name="Park H.-J."/>
            <person name="Ramirez L."/>
            <person name="Alfaro M."/>
            <person name="Sun H."/>
            <person name="Tritt A."/>
            <person name="Yoshinaga Y."/>
            <person name="Zwiers L.-H."/>
            <person name="Turgeon B."/>
            <person name="Goodwin S."/>
            <person name="Spatafora J."/>
            <person name="Crous P."/>
            <person name="Grigoriev I."/>
        </authorList>
    </citation>
    <scope>NUCLEOTIDE SEQUENCE</scope>
    <source>
        <strain evidence="3">CBS 675.92</strain>
    </source>
</reference>
<sequence length="488" mass="50558">MYTTALPSRILRVDKRYRHWTTDLTTERETAREKEDGEEEDRRPGERTAMGRPHALFHRRQAPNILTLGVEVINSLDSSGNIIAQQTVTPDANSVKAAPAHETVPIVPTVPAVPTNAVPTVPAVPPFPSDLTVPGYPFTSGSTAPASSSQASITLSPSSAALTTALPSSAFNSTFTSSLALSTASLSSINTSSESSASSSQSSTESSSSQTSTLASTSQTSSSASLVATSSAEGGFGGGVNPATPAPTASSPSGVAGAASEKSPPLGTPEVVGTVFGTLAGAALLLALVLFLLRRHKKKKQAGALQLTGDDNADNQPMTQTAARRSYVAPSFLNRFSGASKSTVETTSTGERGFQRISGRKLPSAFSEGLTSEQFAKGEPRGEGTLSGSSFYKDDKGIYGGPGVIPKDFAFAKETGEPANVGAIGTKERVMPSPARTPVLHHPDPFADTATLSPPLTPNPDYPPPRGTLGRSLPSRDGSRSSRFTENV</sequence>
<feature type="region of interest" description="Disordered" evidence="1">
    <location>
        <begin position="302"/>
        <end position="322"/>
    </location>
</feature>
<keyword evidence="4" id="KW-1185">Reference proteome</keyword>
<name>A0A6A5TBA1_9PLEO</name>
<evidence type="ECO:0000256" key="1">
    <source>
        <dbReference type="SAM" id="MobiDB-lite"/>
    </source>
</evidence>
<feature type="compositionally biased region" description="Low complexity" evidence="1">
    <location>
        <begin position="242"/>
        <end position="260"/>
    </location>
</feature>
<dbReference type="Proteomes" id="UP000800035">
    <property type="component" value="Unassembled WGS sequence"/>
</dbReference>